<keyword evidence="3" id="KW-0615">Plasmid copy control</keyword>
<evidence type="ECO:0000256" key="3">
    <source>
        <dbReference type="ARBA" id="ARBA00022689"/>
    </source>
</evidence>
<dbReference type="EMBL" id="CP034853">
    <property type="protein sequence ID" value="QCI27010.1"/>
    <property type="molecule type" value="Genomic_DNA"/>
</dbReference>
<sequence>MTSNLEYFVNKQEIIKLFNLDEKQAKKKILTVLINHYSTIELTEMGFSGLKKKVDKEYIILKKISKKYFF</sequence>
<evidence type="ECO:0000313" key="5">
    <source>
        <dbReference type="EMBL" id="QCI27010.1"/>
    </source>
</evidence>
<gene>
    <name evidence="5" type="ORF">D9V80_02470</name>
</gene>
<geneLocation type="plasmid" evidence="6">
    <name>pleu</name>
</geneLocation>
<name>A0A4D6YLT0_9GAMM</name>
<evidence type="ECO:0000256" key="2">
    <source>
        <dbReference type="ARBA" id="ARBA00008256"/>
    </source>
</evidence>
<keyword evidence="6" id="KW-1185">Reference proteome</keyword>
<reference evidence="5 6" key="1">
    <citation type="submission" date="2018-12" db="EMBL/GenBank/DDBJ databases">
        <authorList>
            <person name="Chong R.A."/>
        </authorList>
    </citation>
    <scope>NUCLEOTIDE SEQUENCE [LARGE SCALE GENOMIC DNA]</scope>
    <source>
        <strain evidence="5 6">Tca</strain>
        <plasmid evidence="6">pleu</plasmid>
    </source>
</reference>
<dbReference type="Pfam" id="PF02387">
    <property type="entry name" value="IncFII_repA"/>
    <property type="match status" value="1"/>
</dbReference>
<dbReference type="AlphaFoldDB" id="A0A4D6YLT0"/>
<comment type="function">
    <text evidence="1">This protein is essential for plasmid replication; it is involved in copy control functions.</text>
</comment>
<dbReference type="GO" id="GO:0006276">
    <property type="term" value="P:plasmid maintenance"/>
    <property type="evidence" value="ECO:0007669"/>
    <property type="project" value="UniProtKB-KW"/>
</dbReference>
<keyword evidence="5" id="KW-0614">Plasmid</keyword>
<accession>A0A4D6YLT0</accession>
<evidence type="ECO:0000256" key="1">
    <source>
        <dbReference type="ARBA" id="ARBA00002740"/>
    </source>
</evidence>
<protein>
    <submittedName>
        <fullName evidence="5">Uncharacterized protein</fullName>
    </submittedName>
</protein>
<keyword evidence="4" id="KW-0235">DNA replication</keyword>
<dbReference type="Proteomes" id="UP000298782">
    <property type="component" value="Plasmid pLeu"/>
</dbReference>
<dbReference type="GO" id="GO:0006260">
    <property type="term" value="P:DNA replication"/>
    <property type="evidence" value="ECO:0007669"/>
    <property type="project" value="UniProtKB-KW"/>
</dbReference>
<evidence type="ECO:0000313" key="6">
    <source>
        <dbReference type="Proteomes" id="UP000298782"/>
    </source>
</evidence>
<comment type="similarity">
    <text evidence="2">Belongs to the IncFII RepA family.</text>
</comment>
<reference evidence="5 6" key="2">
    <citation type="submission" date="2019-05" db="EMBL/GenBank/DDBJ databases">
        <title>Genome evolution of the obligate endosymbiont Buchnera aphidicola.</title>
        <authorList>
            <person name="Moran N.A."/>
        </authorList>
    </citation>
    <scope>NUCLEOTIDE SEQUENCE [LARGE SCALE GENOMIC DNA]</scope>
    <source>
        <strain evidence="5 6">Tca</strain>
        <plasmid evidence="6">pleu</plasmid>
    </source>
</reference>
<evidence type="ECO:0000256" key="4">
    <source>
        <dbReference type="ARBA" id="ARBA00022705"/>
    </source>
</evidence>
<proteinExistence type="inferred from homology"/>
<dbReference type="InterPro" id="IPR003446">
    <property type="entry name" value="Plasmid_replication_init_RepA"/>
</dbReference>
<organism evidence="5 6">
    <name type="scientific">Buchnera aphidicola</name>
    <name type="common">Thelaxes californica</name>
    <dbReference type="NCBI Taxonomy" id="1315998"/>
    <lineage>
        <taxon>Bacteria</taxon>
        <taxon>Pseudomonadati</taxon>
        <taxon>Pseudomonadota</taxon>
        <taxon>Gammaproteobacteria</taxon>
        <taxon>Enterobacterales</taxon>
        <taxon>Erwiniaceae</taxon>
        <taxon>Buchnera</taxon>
    </lineage>
</organism>